<keyword evidence="3" id="KW-1185">Reference proteome</keyword>
<accession>A0A5B8G5M2</accession>
<proteinExistence type="predicted"/>
<dbReference type="Pfam" id="PF10135">
    <property type="entry name" value="Rod-binding"/>
    <property type="match status" value="1"/>
</dbReference>
<feature type="domain" description="Flagellar protein FlgJ N-terminal" evidence="1">
    <location>
        <begin position="58"/>
        <end position="105"/>
    </location>
</feature>
<organism evidence="2 3">
    <name type="scientific">Paroceanicella profunda</name>
    <dbReference type="NCBI Taxonomy" id="2579971"/>
    <lineage>
        <taxon>Bacteria</taxon>
        <taxon>Pseudomonadati</taxon>
        <taxon>Pseudomonadota</taxon>
        <taxon>Alphaproteobacteria</taxon>
        <taxon>Rhodobacterales</taxon>
        <taxon>Paracoccaceae</taxon>
        <taxon>Paroceanicella</taxon>
    </lineage>
</organism>
<dbReference type="KEGG" id="ppru:FDP22_23135"/>
<dbReference type="EMBL" id="CP040822">
    <property type="protein sequence ID" value="QDL94769.1"/>
    <property type="molecule type" value="Genomic_DNA"/>
</dbReference>
<evidence type="ECO:0000259" key="1">
    <source>
        <dbReference type="Pfam" id="PF10135"/>
    </source>
</evidence>
<dbReference type="Proteomes" id="UP000305888">
    <property type="component" value="Plasmid pD4M1D"/>
</dbReference>
<protein>
    <submittedName>
        <fullName evidence="2">Flagellar biosynthesis protein FlgJ</fullName>
    </submittedName>
</protein>
<evidence type="ECO:0000313" key="3">
    <source>
        <dbReference type="Proteomes" id="UP000305888"/>
    </source>
</evidence>
<dbReference type="InterPro" id="IPR019301">
    <property type="entry name" value="Flagellar_prot_FlgJ_N"/>
</dbReference>
<geneLocation type="plasmid" evidence="3">
    <name>pd4m1d</name>
</geneLocation>
<reference evidence="2 3" key="1">
    <citation type="submission" date="2019-06" db="EMBL/GenBank/DDBJ databases">
        <title>Genome sequence of Rhodobacteraceae bacterium D4M1.</title>
        <authorList>
            <person name="Cao J."/>
        </authorList>
    </citation>
    <scope>NUCLEOTIDE SEQUENCE [LARGE SCALE GENOMIC DNA]</scope>
    <source>
        <strain evidence="2 3">D4M1</strain>
        <plasmid evidence="3">pd4m1d</plasmid>
    </source>
</reference>
<keyword evidence="2" id="KW-0614">Plasmid</keyword>
<sequence>MTSPTLAAPAFRAPAPVPVALPGPALPGAAAGGEAAEARTARLRQAAQELEASFLAEMLKAAGFGKAREGFGGGAGEDAFASLLVREQAGMLAARGGVGLAEHIYHALVARGGGGDV</sequence>
<keyword evidence="2" id="KW-0966">Cell projection</keyword>
<name>A0A5B8G5M2_9RHOB</name>
<keyword evidence="2" id="KW-0969">Cilium</keyword>
<dbReference type="RefSeq" id="WP_138578624.1">
    <property type="nucleotide sequence ID" value="NZ_CP040822.1"/>
</dbReference>
<keyword evidence="2" id="KW-0282">Flagellum</keyword>
<dbReference type="OrthoDB" id="7690273at2"/>
<gene>
    <name evidence="2" type="ORF">FDP22_23135</name>
</gene>
<dbReference type="AlphaFoldDB" id="A0A5B8G5M2"/>
<evidence type="ECO:0000313" key="2">
    <source>
        <dbReference type="EMBL" id="QDL94769.1"/>
    </source>
</evidence>